<name>A0A1A9W4E3_9MUSC</name>
<dbReference type="PANTHER" id="PTHR22950:SF349">
    <property type="entry name" value="AMINO ACID TRANSPORTER TRANSMEMBRANE DOMAIN-CONTAINING PROTEIN"/>
    <property type="match status" value="1"/>
</dbReference>
<accession>A0A1A9W4E3</accession>
<feature type="transmembrane region" description="Helical" evidence="5">
    <location>
        <begin position="248"/>
        <end position="270"/>
    </location>
</feature>
<evidence type="ECO:0000313" key="8">
    <source>
        <dbReference type="Proteomes" id="UP000091820"/>
    </source>
</evidence>
<dbReference type="InterPro" id="IPR013057">
    <property type="entry name" value="AA_transpt_TM"/>
</dbReference>
<organism evidence="7 8">
    <name type="scientific">Glossina brevipalpis</name>
    <dbReference type="NCBI Taxonomy" id="37001"/>
    <lineage>
        <taxon>Eukaryota</taxon>
        <taxon>Metazoa</taxon>
        <taxon>Ecdysozoa</taxon>
        <taxon>Arthropoda</taxon>
        <taxon>Hexapoda</taxon>
        <taxon>Insecta</taxon>
        <taxon>Pterygota</taxon>
        <taxon>Neoptera</taxon>
        <taxon>Endopterygota</taxon>
        <taxon>Diptera</taxon>
        <taxon>Brachycera</taxon>
        <taxon>Muscomorpha</taxon>
        <taxon>Hippoboscoidea</taxon>
        <taxon>Glossinidae</taxon>
        <taxon>Glossina</taxon>
    </lineage>
</organism>
<dbReference type="GO" id="GO:0005774">
    <property type="term" value="C:vacuolar membrane"/>
    <property type="evidence" value="ECO:0007669"/>
    <property type="project" value="TreeGrafter"/>
</dbReference>
<feature type="transmembrane region" description="Helical" evidence="5">
    <location>
        <begin position="216"/>
        <end position="236"/>
    </location>
</feature>
<dbReference type="GO" id="GO:0015179">
    <property type="term" value="F:L-amino acid transmembrane transporter activity"/>
    <property type="evidence" value="ECO:0007669"/>
    <property type="project" value="TreeGrafter"/>
</dbReference>
<dbReference type="PANTHER" id="PTHR22950">
    <property type="entry name" value="AMINO ACID TRANSPORTER"/>
    <property type="match status" value="1"/>
</dbReference>
<dbReference type="STRING" id="37001.A0A1A9W4E3"/>
<evidence type="ECO:0000313" key="7">
    <source>
        <dbReference type="EnsemblMetazoa" id="GBRI005862-PA"/>
    </source>
</evidence>
<feature type="domain" description="Amino acid transporter transmembrane" evidence="6">
    <location>
        <begin position="39"/>
        <end position="324"/>
    </location>
</feature>
<feature type="transmembrane region" description="Helical" evidence="5">
    <location>
        <begin position="183"/>
        <end position="204"/>
    </location>
</feature>
<comment type="subcellular location">
    <subcellularLocation>
        <location evidence="1">Membrane</location>
        <topology evidence="1">Multi-pass membrane protein</topology>
    </subcellularLocation>
</comment>
<evidence type="ECO:0000256" key="4">
    <source>
        <dbReference type="ARBA" id="ARBA00023136"/>
    </source>
</evidence>
<dbReference type="VEuPathDB" id="VectorBase:GBRI005862"/>
<sequence length="456" mass="51194">MIADSYTRNNFQYPKAYERDYASNDVSKYNPFENRAVSMGFTIFAMPYVFGQTGYIAAFVLLPLTGVGLSATVYGLLKIYYRLLHRHRIPILTYSQMAAITFQNGPPLLREISTLLEIIIESFQFLSSYALCSIYMKFIGQHLAQFATHYQTVIESNRLWILMSLAPVFAVCLIPAFSMLSLIGILLQLAAIIIAYVFHVMVDLPDINSIQTKNNPFLAFALAFVLFEGITSVIPLENKMKHPERSLYIMPSCIFVLTAIYTVLGFLGFWKYGTSVKPFIVLNFSLDSGTAQASNILATASVLCTYPMQFNISFHAFWECLKPSRNERSFEICLRLTLLVGTRTQLLLGPAGTAYACIHGHSVRGNDFAFFNCLRGEPAAILRTFLYTSDQCPLDYSRVNYSSLGSRVYNILLLILDWICKEDLICKGSDATKLPSCFKIGRIAPQPILFSGLANP</sequence>
<reference evidence="8" key="1">
    <citation type="submission" date="2014-03" db="EMBL/GenBank/DDBJ databases">
        <authorList>
            <person name="Aksoy S."/>
            <person name="Warren W."/>
            <person name="Wilson R.K."/>
        </authorList>
    </citation>
    <scope>NUCLEOTIDE SEQUENCE [LARGE SCALE GENOMIC DNA]</scope>
    <source>
        <strain evidence="8">IAEA</strain>
    </source>
</reference>
<dbReference type="Proteomes" id="UP000091820">
    <property type="component" value="Unassembled WGS sequence"/>
</dbReference>
<feature type="transmembrane region" description="Helical" evidence="5">
    <location>
        <begin position="159"/>
        <end position="177"/>
    </location>
</feature>
<proteinExistence type="predicted"/>
<feature type="transmembrane region" description="Helical" evidence="5">
    <location>
        <begin position="55"/>
        <end position="77"/>
    </location>
</feature>
<dbReference type="EnsemblMetazoa" id="GBRI005862-RA">
    <property type="protein sequence ID" value="GBRI005862-PA"/>
    <property type="gene ID" value="GBRI005862"/>
</dbReference>
<keyword evidence="4 5" id="KW-0472">Membrane</keyword>
<feature type="transmembrane region" description="Helical" evidence="5">
    <location>
        <begin position="118"/>
        <end position="138"/>
    </location>
</feature>
<evidence type="ECO:0000256" key="5">
    <source>
        <dbReference type="SAM" id="Phobius"/>
    </source>
</evidence>
<keyword evidence="8" id="KW-1185">Reference proteome</keyword>
<keyword evidence="3 5" id="KW-1133">Transmembrane helix</keyword>
<evidence type="ECO:0000256" key="1">
    <source>
        <dbReference type="ARBA" id="ARBA00004141"/>
    </source>
</evidence>
<evidence type="ECO:0000259" key="6">
    <source>
        <dbReference type="Pfam" id="PF01490"/>
    </source>
</evidence>
<dbReference type="AlphaFoldDB" id="A0A1A9W4E3"/>
<dbReference type="Pfam" id="PF01490">
    <property type="entry name" value="Aa_trans"/>
    <property type="match status" value="1"/>
</dbReference>
<evidence type="ECO:0000256" key="3">
    <source>
        <dbReference type="ARBA" id="ARBA00022989"/>
    </source>
</evidence>
<keyword evidence="2 5" id="KW-0812">Transmembrane</keyword>
<reference evidence="7" key="2">
    <citation type="submission" date="2020-05" db="UniProtKB">
        <authorList>
            <consortium name="EnsemblMetazoa"/>
        </authorList>
    </citation>
    <scope>IDENTIFICATION</scope>
    <source>
        <strain evidence="7">IAEA</strain>
    </source>
</reference>
<protein>
    <recommendedName>
        <fullName evidence="6">Amino acid transporter transmembrane domain-containing protein</fullName>
    </recommendedName>
</protein>
<evidence type="ECO:0000256" key="2">
    <source>
        <dbReference type="ARBA" id="ARBA00022692"/>
    </source>
</evidence>